<dbReference type="Gene3D" id="3.90.1200.10">
    <property type="match status" value="1"/>
</dbReference>
<keyword evidence="3" id="KW-1185">Reference proteome</keyword>
<dbReference type="EMBL" id="JBHFAB010000008">
    <property type="protein sequence ID" value="MFC1417675.1"/>
    <property type="molecule type" value="Genomic_DNA"/>
</dbReference>
<reference evidence="2 3" key="1">
    <citation type="submission" date="2024-09" db="EMBL/GenBank/DDBJ databases">
        <authorList>
            <person name="Lee S.D."/>
        </authorList>
    </citation>
    <scope>NUCLEOTIDE SEQUENCE [LARGE SCALE GENOMIC DNA]</scope>
    <source>
        <strain evidence="2 3">N8-3</strain>
    </source>
</reference>
<sequence>MTQSQLPVERRVRGIPVAGVLERYPLADPFDALHVEPVSQGLLNRGLRLTGPHGSWFLKQYLDDVGHASGSAIAAQHRVIAALREHGLPTTPPLAARDGRSSVLLRGRRYALFPWVEGAHRTGRSLDHAQCADLGALLGRIHSVLAALHPPVEQPAAVPSADPDDTERTIADLLERSRRRDPQQPFDTLARQRLRERRTLLAAHRHRRPGPADAPPTGWVHGDFHPLNLLYRGAAPVAVLDWDRLGLKPRAEEAVRAATLFFHHPETGVLDLTRLRHYARGYREASGSSPEELAAGVHRVWWERLNDFWMLRWRYQRRDERADPLFPAAAAQTVWWCAEYGRVLDACVD</sequence>
<gene>
    <name evidence="2" type="ORF">ACEZDE_13605</name>
</gene>
<evidence type="ECO:0000313" key="3">
    <source>
        <dbReference type="Proteomes" id="UP001592531"/>
    </source>
</evidence>
<feature type="domain" description="Aminoglycoside phosphotransferase" evidence="1">
    <location>
        <begin position="35"/>
        <end position="285"/>
    </location>
</feature>
<comment type="caution">
    <text evidence="2">The sequence shown here is derived from an EMBL/GenBank/DDBJ whole genome shotgun (WGS) entry which is preliminary data.</text>
</comment>
<protein>
    <submittedName>
        <fullName evidence="2">Phosphotransferase enzyme family protein</fullName>
    </submittedName>
</protein>
<evidence type="ECO:0000259" key="1">
    <source>
        <dbReference type="Pfam" id="PF01636"/>
    </source>
</evidence>
<dbReference type="InterPro" id="IPR011009">
    <property type="entry name" value="Kinase-like_dom_sf"/>
</dbReference>
<dbReference type="InterPro" id="IPR002575">
    <property type="entry name" value="Aminoglycoside_PTrfase"/>
</dbReference>
<evidence type="ECO:0000313" key="2">
    <source>
        <dbReference type="EMBL" id="MFC1417675.1"/>
    </source>
</evidence>
<proteinExistence type="predicted"/>
<dbReference type="Pfam" id="PF01636">
    <property type="entry name" value="APH"/>
    <property type="match status" value="1"/>
</dbReference>
<dbReference type="Proteomes" id="UP001592531">
    <property type="component" value="Unassembled WGS sequence"/>
</dbReference>
<accession>A0ABV6VV69</accession>
<dbReference type="Gene3D" id="3.30.200.20">
    <property type="entry name" value="Phosphorylase Kinase, domain 1"/>
    <property type="match status" value="1"/>
</dbReference>
<name>A0ABV6VV69_9ACTN</name>
<dbReference type="SUPFAM" id="SSF56112">
    <property type="entry name" value="Protein kinase-like (PK-like)"/>
    <property type="match status" value="1"/>
</dbReference>
<dbReference type="RefSeq" id="WP_380535976.1">
    <property type="nucleotide sequence ID" value="NZ_JBHFAB010000008.1"/>
</dbReference>
<organism evidence="2 3">
    <name type="scientific">Streptacidiphilus cavernicola</name>
    <dbReference type="NCBI Taxonomy" id="3342716"/>
    <lineage>
        <taxon>Bacteria</taxon>
        <taxon>Bacillati</taxon>
        <taxon>Actinomycetota</taxon>
        <taxon>Actinomycetes</taxon>
        <taxon>Kitasatosporales</taxon>
        <taxon>Streptomycetaceae</taxon>
        <taxon>Streptacidiphilus</taxon>
    </lineage>
</organism>